<keyword evidence="1" id="KW-0732">Signal</keyword>
<dbReference type="AlphaFoldDB" id="A0AAW1GZL5"/>
<dbReference type="InterPro" id="IPR038941">
    <property type="entry name" value="At4g14100-like"/>
</dbReference>
<feature type="chain" id="PRO_5043822320" description="Transferring glycosyl group transferase" evidence="1">
    <location>
        <begin position="22"/>
        <end position="223"/>
    </location>
</feature>
<evidence type="ECO:0000313" key="2">
    <source>
        <dbReference type="EMBL" id="KAK9670211.1"/>
    </source>
</evidence>
<name>A0AAW1GZL5_SAPOF</name>
<organism evidence="2 3">
    <name type="scientific">Saponaria officinalis</name>
    <name type="common">Common soapwort</name>
    <name type="synonym">Lychnis saponaria</name>
    <dbReference type="NCBI Taxonomy" id="3572"/>
    <lineage>
        <taxon>Eukaryota</taxon>
        <taxon>Viridiplantae</taxon>
        <taxon>Streptophyta</taxon>
        <taxon>Embryophyta</taxon>
        <taxon>Tracheophyta</taxon>
        <taxon>Spermatophyta</taxon>
        <taxon>Magnoliopsida</taxon>
        <taxon>eudicotyledons</taxon>
        <taxon>Gunneridae</taxon>
        <taxon>Pentapetalae</taxon>
        <taxon>Caryophyllales</taxon>
        <taxon>Caryophyllaceae</taxon>
        <taxon>Caryophylleae</taxon>
        <taxon>Saponaria</taxon>
    </lineage>
</organism>
<dbReference type="EMBL" id="JBDFQZ010000013">
    <property type="protein sequence ID" value="KAK9670211.1"/>
    <property type="molecule type" value="Genomic_DNA"/>
</dbReference>
<keyword evidence="3" id="KW-1185">Reference proteome</keyword>
<reference evidence="2" key="1">
    <citation type="submission" date="2024-03" db="EMBL/GenBank/DDBJ databases">
        <title>WGS assembly of Saponaria officinalis var. Norfolk2.</title>
        <authorList>
            <person name="Jenkins J."/>
            <person name="Shu S."/>
            <person name="Grimwood J."/>
            <person name="Barry K."/>
            <person name="Goodstein D."/>
            <person name="Schmutz J."/>
            <person name="Leebens-Mack J."/>
            <person name="Osbourn A."/>
        </authorList>
    </citation>
    <scope>NUCLEOTIDE SEQUENCE [LARGE SCALE GENOMIC DNA]</scope>
    <source>
        <strain evidence="2">JIC</strain>
    </source>
</reference>
<dbReference type="PANTHER" id="PTHR33880">
    <property type="entry name" value="EXPRESSED PROTEIN"/>
    <property type="match status" value="1"/>
</dbReference>
<evidence type="ECO:0008006" key="4">
    <source>
        <dbReference type="Google" id="ProtNLM"/>
    </source>
</evidence>
<proteinExistence type="predicted"/>
<comment type="caution">
    <text evidence="2">The sequence shown here is derived from an EMBL/GenBank/DDBJ whole genome shotgun (WGS) entry which is preliminary data.</text>
</comment>
<gene>
    <name evidence="2" type="ORF">RND81_13G186300</name>
</gene>
<dbReference type="Proteomes" id="UP001443914">
    <property type="component" value="Unassembled WGS sequence"/>
</dbReference>
<evidence type="ECO:0000256" key="1">
    <source>
        <dbReference type="SAM" id="SignalP"/>
    </source>
</evidence>
<feature type="signal peptide" evidence="1">
    <location>
        <begin position="1"/>
        <end position="21"/>
    </location>
</feature>
<evidence type="ECO:0000313" key="3">
    <source>
        <dbReference type="Proteomes" id="UP001443914"/>
    </source>
</evidence>
<accession>A0AAW1GZL5</accession>
<dbReference type="PANTHER" id="PTHR33880:SF19">
    <property type="entry name" value="EXPRESSED PROTEIN"/>
    <property type="match status" value="1"/>
</dbReference>
<sequence length="223" mass="26347">MATLASKTWLIFPLYLMLVTTVIVDCTLHLKEEPIPRKWPEKFHALLVMNDTETNKLIVNNLWYDWHNGVNVQLMQYQQWKLVHAVSWNNGTSFYFTRRGDRVIECITHDFGIGIIRPDFLQDATYLGRRHIDGYLCNLWEKDEFIWYYEDVVTKRPIHWLFYTGLDVHVMTFEKVDEMLDESEWHAPNYCFDESVRSLNDSVLMADGLPKNILSPSLAIDLV</sequence>
<protein>
    <recommendedName>
        <fullName evidence="4">Transferring glycosyl group transferase</fullName>
    </recommendedName>
</protein>